<comment type="caution">
    <text evidence="3">The sequence shown here is derived from an EMBL/GenBank/DDBJ whole genome shotgun (WGS) entry which is preliminary data.</text>
</comment>
<dbReference type="Pfam" id="PF09722">
    <property type="entry name" value="Xre_MbcA_ParS_C"/>
    <property type="match status" value="1"/>
</dbReference>
<dbReference type="InterPro" id="IPR024467">
    <property type="entry name" value="Xre/MbcA/ParS-like_toxin-bd"/>
</dbReference>
<dbReference type="InterPro" id="IPR046847">
    <property type="entry name" value="Xre-like_HTH"/>
</dbReference>
<protein>
    <submittedName>
        <fullName evidence="3">DUF2384 domain-containing protein</fullName>
    </submittedName>
</protein>
<dbReference type="RefSeq" id="WP_200585775.1">
    <property type="nucleotide sequence ID" value="NZ_JAEHFY010000010.1"/>
</dbReference>
<feature type="domain" description="Antitoxin Xre/MbcA/ParS-like toxin-binding" evidence="1">
    <location>
        <begin position="115"/>
        <end position="164"/>
    </location>
</feature>
<organism evidence="3 4">
    <name type="scientific">Pedobacter segetis</name>
    <dbReference type="NCBI Taxonomy" id="2793069"/>
    <lineage>
        <taxon>Bacteria</taxon>
        <taxon>Pseudomonadati</taxon>
        <taxon>Bacteroidota</taxon>
        <taxon>Sphingobacteriia</taxon>
        <taxon>Sphingobacteriales</taxon>
        <taxon>Sphingobacteriaceae</taxon>
        <taxon>Pedobacter</taxon>
    </lineage>
</organism>
<keyword evidence="4" id="KW-1185">Reference proteome</keyword>
<gene>
    <name evidence="3" type="ORF">I5M32_08330</name>
</gene>
<dbReference type="EMBL" id="JAEHFY010000010">
    <property type="protein sequence ID" value="MBK0382965.1"/>
    <property type="molecule type" value="Genomic_DNA"/>
</dbReference>
<dbReference type="Proteomes" id="UP000660024">
    <property type="component" value="Unassembled WGS sequence"/>
</dbReference>
<evidence type="ECO:0000259" key="2">
    <source>
        <dbReference type="Pfam" id="PF20432"/>
    </source>
</evidence>
<proteinExistence type="predicted"/>
<dbReference type="Pfam" id="PF20432">
    <property type="entry name" value="Xre-like-HTH"/>
    <property type="match status" value="1"/>
</dbReference>
<accession>A0ABS1BJC8</accession>
<feature type="domain" description="Antitoxin Xre-like helix-turn-helix" evidence="2">
    <location>
        <begin position="49"/>
        <end position="110"/>
    </location>
</feature>
<sequence length="167" mass="19065">MSDFDNNNLVSEPIAEYITSFSNSIQLTLAFFGGLAALNLNDKIASDFDLMRLTRRGIPKNAMLNFVKKISITLQEFSNIMHISDRTFQRFDDTTLIKSEYSEKALELARLYAHGEEVFGSLDKFKIWVKMPSHVFKNETPFSLLDTSIGFDLVKKELGRIQHGIFS</sequence>
<dbReference type="InterPro" id="IPR011979">
    <property type="entry name" value="Antitox_Xre"/>
</dbReference>
<evidence type="ECO:0000259" key="1">
    <source>
        <dbReference type="Pfam" id="PF09722"/>
    </source>
</evidence>
<name>A0ABS1BJC8_9SPHI</name>
<dbReference type="NCBIfam" id="TIGR02293">
    <property type="entry name" value="TAS_TIGR02293"/>
    <property type="match status" value="1"/>
</dbReference>
<evidence type="ECO:0000313" key="3">
    <source>
        <dbReference type="EMBL" id="MBK0382965.1"/>
    </source>
</evidence>
<reference evidence="3 4" key="1">
    <citation type="submission" date="2020-12" db="EMBL/GenBank/DDBJ databases">
        <title>Bacterial novel species Pedobacter sp. SD-b isolated from soil.</title>
        <authorList>
            <person name="Jung H.-Y."/>
        </authorList>
    </citation>
    <scope>NUCLEOTIDE SEQUENCE [LARGE SCALE GENOMIC DNA]</scope>
    <source>
        <strain evidence="3 4">SD-b</strain>
    </source>
</reference>
<evidence type="ECO:0000313" key="4">
    <source>
        <dbReference type="Proteomes" id="UP000660024"/>
    </source>
</evidence>